<organism evidence="8 9">
    <name type="scientific">Ridgeia piscesae</name>
    <name type="common">Tubeworm</name>
    <dbReference type="NCBI Taxonomy" id="27915"/>
    <lineage>
        <taxon>Eukaryota</taxon>
        <taxon>Metazoa</taxon>
        <taxon>Spiralia</taxon>
        <taxon>Lophotrochozoa</taxon>
        <taxon>Annelida</taxon>
        <taxon>Polychaeta</taxon>
        <taxon>Sedentaria</taxon>
        <taxon>Canalipalpata</taxon>
        <taxon>Sabellida</taxon>
        <taxon>Siboglinidae</taxon>
        <taxon>Ridgeia</taxon>
    </lineage>
</organism>
<evidence type="ECO:0000313" key="8">
    <source>
        <dbReference type="EMBL" id="KAK2174550.1"/>
    </source>
</evidence>
<dbReference type="GO" id="GO:0000139">
    <property type="term" value="C:Golgi membrane"/>
    <property type="evidence" value="ECO:0007669"/>
    <property type="project" value="UniProtKB-SubCell"/>
</dbReference>
<dbReference type="EMBL" id="JAODUO010000794">
    <property type="protein sequence ID" value="KAK2174550.1"/>
    <property type="molecule type" value="Genomic_DNA"/>
</dbReference>
<evidence type="ECO:0000256" key="6">
    <source>
        <dbReference type="RuleBase" id="RU361264"/>
    </source>
</evidence>
<dbReference type="GO" id="GO:0016192">
    <property type="term" value="P:vesicle-mediated transport"/>
    <property type="evidence" value="ECO:0007669"/>
    <property type="project" value="InterPro"/>
</dbReference>
<dbReference type="PANTHER" id="PTHR12822">
    <property type="entry name" value="PROTEIN YIPF"/>
    <property type="match status" value="1"/>
</dbReference>
<feature type="domain" description="Yip1" evidence="7">
    <location>
        <begin position="95"/>
        <end position="263"/>
    </location>
</feature>
<dbReference type="GO" id="GO:0031267">
    <property type="term" value="F:small GTPase binding"/>
    <property type="evidence" value="ECO:0007669"/>
    <property type="project" value="InterPro"/>
</dbReference>
<dbReference type="PANTHER" id="PTHR12822:SF2">
    <property type="entry name" value="PROTEIN YIPF"/>
    <property type="match status" value="1"/>
</dbReference>
<feature type="transmembrane region" description="Helical" evidence="6">
    <location>
        <begin position="114"/>
        <end position="134"/>
    </location>
</feature>
<sequence>MSNTFCNSFLQDSPVSLDSLQFQDISHTAVSSGSKEQTHTFTDFPVSAAHEEEEDKADLLKSDKPKASSFWTFEYYQAFFDVDTRDVVERILGSMVPNPRSNYLISKIRPNPDLYGPFWVCSTLVFTTAIAGNLANYIQSRGEDYHWHYDFHKVTFAATAIFSYWWVVATVLWGLLRWRGSLAGFTYMEVICVYGYSLAIYVPISMLWVIQFTWLQWTLVIIGMVLSGGVLLLTFWPAVKEDNIKVAYSAMLLIFLMHGLLAVGFKAGADTSVNLYSVFLQCRSSGEPHTTPHENLTTATTIHPSIHAITKTIIHTTMRAVTGTHT</sequence>
<proteinExistence type="inferred from homology"/>
<dbReference type="Proteomes" id="UP001209878">
    <property type="component" value="Unassembled WGS sequence"/>
</dbReference>
<name>A0AAD9NLM4_RIDPI</name>
<feature type="transmembrane region" description="Helical" evidence="6">
    <location>
        <begin position="154"/>
        <end position="175"/>
    </location>
</feature>
<comment type="subcellular location">
    <subcellularLocation>
        <location evidence="6">Golgi apparatus membrane</location>
        <topology evidence="6">Multi-pass membrane protein</topology>
    </subcellularLocation>
    <subcellularLocation>
        <location evidence="1">Membrane</location>
        <topology evidence="1">Multi-pass membrane protein</topology>
    </subcellularLocation>
</comment>
<evidence type="ECO:0000256" key="4">
    <source>
        <dbReference type="ARBA" id="ARBA00022989"/>
    </source>
</evidence>
<dbReference type="Pfam" id="PF04893">
    <property type="entry name" value="Yip1"/>
    <property type="match status" value="1"/>
</dbReference>
<evidence type="ECO:0000256" key="5">
    <source>
        <dbReference type="ARBA" id="ARBA00023136"/>
    </source>
</evidence>
<gene>
    <name evidence="8" type="ORF">NP493_791g01051</name>
</gene>
<evidence type="ECO:0000256" key="1">
    <source>
        <dbReference type="ARBA" id="ARBA00004141"/>
    </source>
</evidence>
<dbReference type="AlphaFoldDB" id="A0AAD9NLM4"/>
<evidence type="ECO:0000259" key="7">
    <source>
        <dbReference type="Pfam" id="PF04893"/>
    </source>
</evidence>
<protein>
    <recommendedName>
        <fullName evidence="6">Protein YIPF</fullName>
    </recommendedName>
</protein>
<feature type="transmembrane region" description="Helical" evidence="6">
    <location>
        <begin position="214"/>
        <end position="239"/>
    </location>
</feature>
<accession>A0AAD9NLM4</accession>
<evidence type="ECO:0000256" key="3">
    <source>
        <dbReference type="ARBA" id="ARBA00022692"/>
    </source>
</evidence>
<reference evidence="8" key="1">
    <citation type="journal article" date="2023" name="Mol. Biol. Evol.">
        <title>Third-Generation Sequencing Reveals the Adaptive Role of the Epigenome in Three Deep-Sea Polychaetes.</title>
        <authorList>
            <person name="Perez M."/>
            <person name="Aroh O."/>
            <person name="Sun Y."/>
            <person name="Lan Y."/>
            <person name="Juniper S.K."/>
            <person name="Young C.R."/>
            <person name="Angers B."/>
            <person name="Qian P.Y."/>
        </authorList>
    </citation>
    <scope>NUCLEOTIDE SEQUENCE</scope>
    <source>
        <strain evidence="8">R07B-5</strain>
    </source>
</reference>
<keyword evidence="4 6" id="KW-1133">Transmembrane helix</keyword>
<comment type="caution">
    <text evidence="8">The sequence shown here is derived from an EMBL/GenBank/DDBJ whole genome shotgun (WGS) entry which is preliminary data.</text>
</comment>
<keyword evidence="9" id="KW-1185">Reference proteome</keyword>
<evidence type="ECO:0000256" key="2">
    <source>
        <dbReference type="ARBA" id="ARBA00010596"/>
    </source>
</evidence>
<feature type="transmembrane region" description="Helical" evidence="6">
    <location>
        <begin position="246"/>
        <end position="265"/>
    </location>
</feature>
<keyword evidence="3 6" id="KW-0812">Transmembrane</keyword>
<evidence type="ECO:0000313" key="9">
    <source>
        <dbReference type="Proteomes" id="UP001209878"/>
    </source>
</evidence>
<dbReference type="InterPro" id="IPR006977">
    <property type="entry name" value="Yip1_dom"/>
</dbReference>
<comment type="similarity">
    <text evidence="2 6">Belongs to the YIP1 family.</text>
</comment>
<dbReference type="InterPro" id="IPR039765">
    <property type="entry name" value="Yip5/YIPF1/YIPF2"/>
</dbReference>
<feature type="transmembrane region" description="Helical" evidence="6">
    <location>
        <begin position="187"/>
        <end position="208"/>
    </location>
</feature>
<keyword evidence="5 6" id="KW-0472">Membrane</keyword>